<feature type="signal peptide" evidence="1">
    <location>
        <begin position="1"/>
        <end position="25"/>
    </location>
</feature>
<gene>
    <name evidence="2" type="ORF">BCR43DRAFT_485125</name>
</gene>
<evidence type="ECO:0000256" key="1">
    <source>
        <dbReference type="SAM" id="SignalP"/>
    </source>
</evidence>
<protein>
    <recommendedName>
        <fullName evidence="4">Invertebrate defensins family profile domain-containing protein</fullName>
    </recommendedName>
</protein>
<dbReference type="InParanoid" id="A0A1X2HM00"/>
<sequence>MKSFLSLMLVCAFFALLAVAAPATAAPASVSVAPSSGAVRQLKCHKDTDPHANSVCKHLCSQVDSGYILGVCGKDGICQCKKSSH</sequence>
<evidence type="ECO:0000313" key="2">
    <source>
        <dbReference type="EMBL" id="ORZ00381.1"/>
    </source>
</evidence>
<dbReference type="OMA" id="LTEPHAN"/>
<organism evidence="2 3">
    <name type="scientific">Syncephalastrum racemosum</name>
    <name type="common">Filamentous fungus</name>
    <dbReference type="NCBI Taxonomy" id="13706"/>
    <lineage>
        <taxon>Eukaryota</taxon>
        <taxon>Fungi</taxon>
        <taxon>Fungi incertae sedis</taxon>
        <taxon>Mucoromycota</taxon>
        <taxon>Mucoromycotina</taxon>
        <taxon>Mucoromycetes</taxon>
        <taxon>Mucorales</taxon>
        <taxon>Syncephalastraceae</taxon>
        <taxon>Syncephalastrum</taxon>
    </lineage>
</organism>
<proteinExistence type="predicted"/>
<keyword evidence="3" id="KW-1185">Reference proteome</keyword>
<keyword evidence="1" id="KW-0732">Signal</keyword>
<evidence type="ECO:0000313" key="3">
    <source>
        <dbReference type="Proteomes" id="UP000242180"/>
    </source>
</evidence>
<reference evidence="2 3" key="1">
    <citation type="submission" date="2016-07" db="EMBL/GenBank/DDBJ databases">
        <title>Pervasive Adenine N6-methylation of Active Genes in Fungi.</title>
        <authorList>
            <consortium name="DOE Joint Genome Institute"/>
            <person name="Mondo S.J."/>
            <person name="Dannebaum R.O."/>
            <person name="Kuo R.C."/>
            <person name="Labutti K."/>
            <person name="Haridas S."/>
            <person name="Kuo A."/>
            <person name="Salamov A."/>
            <person name="Ahrendt S.R."/>
            <person name="Lipzen A."/>
            <person name="Sullivan W."/>
            <person name="Andreopoulos W.B."/>
            <person name="Clum A."/>
            <person name="Lindquist E."/>
            <person name="Daum C."/>
            <person name="Ramamoorthy G.K."/>
            <person name="Gryganskyi A."/>
            <person name="Culley D."/>
            <person name="Magnuson J.K."/>
            <person name="James T.Y."/>
            <person name="O'Malley M.A."/>
            <person name="Stajich J.E."/>
            <person name="Spatafora J.W."/>
            <person name="Visel A."/>
            <person name="Grigoriev I.V."/>
        </authorList>
    </citation>
    <scope>NUCLEOTIDE SEQUENCE [LARGE SCALE GENOMIC DNA]</scope>
    <source>
        <strain evidence="2 3">NRRL 2496</strain>
    </source>
</reference>
<feature type="chain" id="PRO_5012236638" description="Invertebrate defensins family profile domain-containing protein" evidence="1">
    <location>
        <begin position="26"/>
        <end position="85"/>
    </location>
</feature>
<dbReference type="OrthoDB" id="2243804at2759"/>
<name>A0A1X2HM00_SYNRA</name>
<dbReference type="AlphaFoldDB" id="A0A1X2HM00"/>
<accession>A0A1X2HM00</accession>
<dbReference type="Proteomes" id="UP000242180">
    <property type="component" value="Unassembled WGS sequence"/>
</dbReference>
<comment type="caution">
    <text evidence="2">The sequence shown here is derived from an EMBL/GenBank/DDBJ whole genome shotgun (WGS) entry which is preliminary data.</text>
</comment>
<evidence type="ECO:0008006" key="4">
    <source>
        <dbReference type="Google" id="ProtNLM"/>
    </source>
</evidence>
<dbReference type="EMBL" id="MCGN01000002">
    <property type="protein sequence ID" value="ORZ00381.1"/>
    <property type="molecule type" value="Genomic_DNA"/>
</dbReference>